<keyword evidence="7" id="KW-0732">Signal</keyword>
<evidence type="ECO:0000313" key="9">
    <source>
        <dbReference type="EMBL" id="OLO66777.1"/>
    </source>
</evidence>
<comment type="caution">
    <text evidence="9">The sequence shown here is derived from an EMBL/GenBank/DDBJ whole genome shotgun (WGS) entry which is preliminary data.</text>
</comment>
<dbReference type="Gene3D" id="3.10.50.40">
    <property type="match status" value="2"/>
</dbReference>
<dbReference type="RefSeq" id="WP_075391214.1">
    <property type="nucleotide sequence ID" value="NZ_MSKS01000048.1"/>
</dbReference>
<dbReference type="PANTHER" id="PTHR43811:SF19">
    <property type="entry name" value="39 KDA FK506-BINDING NUCLEAR PROTEIN"/>
    <property type="match status" value="1"/>
</dbReference>
<dbReference type="EC" id="5.2.1.8" evidence="3 6"/>
<dbReference type="EMBL" id="MSKS01000048">
    <property type="protein sequence ID" value="OLO66777.1"/>
    <property type="molecule type" value="Genomic_DNA"/>
</dbReference>
<dbReference type="Pfam" id="PF00254">
    <property type="entry name" value="FKBP_C"/>
    <property type="match status" value="1"/>
</dbReference>
<organism evidence="9 10">
    <name type="scientific">Actinomyces oris</name>
    <dbReference type="NCBI Taxonomy" id="544580"/>
    <lineage>
        <taxon>Bacteria</taxon>
        <taxon>Bacillati</taxon>
        <taxon>Actinomycetota</taxon>
        <taxon>Actinomycetes</taxon>
        <taxon>Actinomycetales</taxon>
        <taxon>Actinomycetaceae</taxon>
        <taxon>Actinomyces</taxon>
    </lineage>
</organism>
<evidence type="ECO:0000256" key="4">
    <source>
        <dbReference type="ARBA" id="ARBA00023110"/>
    </source>
</evidence>
<evidence type="ECO:0000256" key="2">
    <source>
        <dbReference type="ARBA" id="ARBA00006577"/>
    </source>
</evidence>
<accession>A0A1Q8WK12</accession>
<dbReference type="Proteomes" id="UP000185963">
    <property type="component" value="Unassembled WGS sequence"/>
</dbReference>
<proteinExistence type="inferred from homology"/>
<reference evidence="9 10" key="1">
    <citation type="submission" date="2016-12" db="EMBL/GenBank/DDBJ databases">
        <title>Genomic comparison of strains in the 'Actinomyces naeslundii' group.</title>
        <authorList>
            <person name="Mughal S.R."/>
            <person name="Do T."/>
            <person name="Gilbert S.C."/>
            <person name="Witherden E.A."/>
            <person name="Didelot X."/>
            <person name="Beighton D."/>
        </authorList>
    </citation>
    <scope>NUCLEOTIDE SEQUENCE [LARGE SCALE GENOMIC DNA]</scope>
    <source>
        <strain evidence="9 10">WE8B-23</strain>
    </source>
</reference>
<dbReference type="SUPFAM" id="SSF54534">
    <property type="entry name" value="FKBP-like"/>
    <property type="match status" value="1"/>
</dbReference>
<dbReference type="AlphaFoldDB" id="A0A1Q8WK12"/>
<dbReference type="GO" id="GO:0003755">
    <property type="term" value="F:peptidyl-prolyl cis-trans isomerase activity"/>
    <property type="evidence" value="ECO:0007669"/>
    <property type="project" value="UniProtKB-KW"/>
</dbReference>
<name>A0A1Q8WK12_9ACTO</name>
<evidence type="ECO:0000313" key="10">
    <source>
        <dbReference type="Proteomes" id="UP000185963"/>
    </source>
</evidence>
<feature type="chain" id="PRO_5038566691" description="peptidylprolyl isomerase" evidence="7">
    <location>
        <begin position="21"/>
        <end position="349"/>
    </location>
</feature>
<dbReference type="PROSITE" id="PS50059">
    <property type="entry name" value="FKBP_PPIASE"/>
    <property type="match status" value="1"/>
</dbReference>
<dbReference type="PROSITE" id="PS51257">
    <property type="entry name" value="PROKAR_LIPOPROTEIN"/>
    <property type="match status" value="1"/>
</dbReference>
<evidence type="ECO:0000259" key="8">
    <source>
        <dbReference type="PROSITE" id="PS50059"/>
    </source>
</evidence>
<evidence type="ECO:0000256" key="7">
    <source>
        <dbReference type="SAM" id="SignalP"/>
    </source>
</evidence>
<dbReference type="InterPro" id="IPR001179">
    <property type="entry name" value="PPIase_FKBP_dom"/>
</dbReference>
<gene>
    <name evidence="9" type="ORF">BKH20_11795</name>
</gene>
<feature type="signal peptide" evidence="7">
    <location>
        <begin position="1"/>
        <end position="20"/>
    </location>
</feature>
<dbReference type="OrthoDB" id="25996at2"/>
<evidence type="ECO:0000256" key="1">
    <source>
        <dbReference type="ARBA" id="ARBA00000971"/>
    </source>
</evidence>
<evidence type="ECO:0000256" key="5">
    <source>
        <dbReference type="ARBA" id="ARBA00023235"/>
    </source>
</evidence>
<evidence type="ECO:0000256" key="3">
    <source>
        <dbReference type="ARBA" id="ARBA00013194"/>
    </source>
</evidence>
<evidence type="ECO:0000256" key="6">
    <source>
        <dbReference type="PROSITE-ProRule" id="PRU00277"/>
    </source>
</evidence>
<comment type="similarity">
    <text evidence="2">Belongs to the FKBP-type PPIase family.</text>
</comment>
<keyword evidence="4 6" id="KW-0697">Rotamase</keyword>
<sequence>MRRTSLTLTALAAAACLALAGCSGASKNTSATSSASRAAASETPVPAATAPVDCSTVTIDSDSESLPAIGGDAGKQPTATWKEGAQAPKNLTVKTLTKGNGAEIDAAGVVKANYTGWQWDGTDPFDTSFKSGAPVTFPLGNVIQGWKCGLAGHHVGDRVVMSIPPELAYGNKAAQDAQAAQAGGAQQGQQKPAGTLVFVVEIVDGVSGKISGGSASATMEGEEAVSQRGITVSGELGQPAKLSIGADATQPTKAEVIVLARGSGPAIKESSTAVMNIAGNYWDGSHPSNTWEQHAAEPINMVQAQQSLPGLIGVPEGSRIVVLMPPIQATGQQQGVPASAYVMDVEKVL</sequence>
<feature type="domain" description="PPIase FKBP-type" evidence="8">
    <location>
        <begin position="107"/>
        <end position="206"/>
    </location>
</feature>
<protein>
    <recommendedName>
        <fullName evidence="3 6">peptidylprolyl isomerase</fullName>
        <ecNumber evidence="3 6">5.2.1.8</ecNumber>
    </recommendedName>
</protein>
<dbReference type="PANTHER" id="PTHR43811">
    <property type="entry name" value="FKBP-TYPE PEPTIDYL-PROLYL CIS-TRANS ISOMERASE FKPA"/>
    <property type="match status" value="1"/>
</dbReference>
<comment type="catalytic activity">
    <reaction evidence="1 6">
        <text>[protein]-peptidylproline (omega=180) = [protein]-peptidylproline (omega=0)</text>
        <dbReference type="Rhea" id="RHEA:16237"/>
        <dbReference type="Rhea" id="RHEA-COMP:10747"/>
        <dbReference type="Rhea" id="RHEA-COMP:10748"/>
        <dbReference type="ChEBI" id="CHEBI:83833"/>
        <dbReference type="ChEBI" id="CHEBI:83834"/>
        <dbReference type="EC" id="5.2.1.8"/>
    </reaction>
</comment>
<dbReference type="InterPro" id="IPR046357">
    <property type="entry name" value="PPIase_dom_sf"/>
</dbReference>
<keyword evidence="5 6" id="KW-0413">Isomerase</keyword>